<name>A0A1R1J7U9_9BURK</name>
<gene>
    <name evidence="1" type="ORF">BW685_21510</name>
</gene>
<sequence>MIDTVRAMVEIIRDRGGLSFVFDVQEGTRFLAAIGAWLEHASIDLEAFDCRSNKVVTLRFGFGNDDQVEYRKDGIAFVLSHDACDYALHKLAELNRMGGFSTPEFRQFDQPKGKVALVDTFLAVRRRTDQI</sequence>
<comment type="caution">
    <text evidence="1">The sequence shown here is derived from an EMBL/GenBank/DDBJ whole genome shotgun (WGS) entry which is preliminary data.</text>
</comment>
<reference evidence="1 2" key="1">
    <citation type="submission" date="2017-01" db="EMBL/GenBank/DDBJ databases">
        <title>Phylogeographic, genomic and meropenem susceptibility analysis of Burkholderia ubonensis.</title>
        <authorList>
            <person name="Price E.P."/>
            <person name="Sarovich D.S."/>
            <person name="Webb J.R."/>
            <person name="Hall C.M."/>
            <person name="Sahl J.W."/>
            <person name="Kaestli M."/>
            <person name="Mayo M."/>
            <person name="Harrington G."/>
            <person name="Baker A.L."/>
            <person name="Sidak-Loftis L.C."/>
            <person name="Lummis M."/>
            <person name="Schupp J.M."/>
            <person name="Gillece J.D."/>
            <person name="Tuanyok A."/>
            <person name="Warner J."/>
            <person name="Busch J.D."/>
            <person name="Keim P."/>
            <person name="Currie B.J."/>
            <person name="Wagner D.M."/>
        </authorList>
    </citation>
    <scope>NUCLEOTIDE SEQUENCE [LARGE SCALE GENOMIC DNA]</scope>
    <source>
        <strain evidence="1 2">A21</strain>
    </source>
</reference>
<dbReference type="Proteomes" id="UP000187194">
    <property type="component" value="Unassembled WGS sequence"/>
</dbReference>
<protein>
    <submittedName>
        <fullName evidence="1">Uncharacterized protein</fullName>
    </submittedName>
</protein>
<organism evidence="1 2">
    <name type="scientific">Burkholderia ubonensis</name>
    <dbReference type="NCBI Taxonomy" id="101571"/>
    <lineage>
        <taxon>Bacteria</taxon>
        <taxon>Pseudomonadati</taxon>
        <taxon>Pseudomonadota</taxon>
        <taxon>Betaproteobacteria</taxon>
        <taxon>Burkholderiales</taxon>
        <taxon>Burkholderiaceae</taxon>
        <taxon>Burkholderia</taxon>
        <taxon>Burkholderia cepacia complex</taxon>
    </lineage>
</organism>
<proteinExistence type="predicted"/>
<evidence type="ECO:0000313" key="1">
    <source>
        <dbReference type="EMBL" id="OMG71370.1"/>
    </source>
</evidence>
<dbReference type="RefSeq" id="WP_076479672.1">
    <property type="nucleotide sequence ID" value="NZ_MTJZ01000033.1"/>
</dbReference>
<dbReference type="EMBL" id="MTJZ01000033">
    <property type="protein sequence ID" value="OMG71370.1"/>
    <property type="molecule type" value="Genomic_DNA"/>
</dbReference>
<evidence type="ECO:0000313" key="2">
    <source>
        <dbReference type="Proteomes" id="UP000187194"/>
    </source>
</evidence>
<accession>A0A1R1J7U9</accession>
<dbReference type="AlphaFoldDB" id="A0A1R1J7U9"/>